<dbReference type="EMBL" id="SJPX01000002">
    <property type="protein sequence ID" value="TWU56138.1"/>
    <property type="molecule type" value="Genomic_DNA"/>
</dbReference>
<gene>
    <name evidence="7" type="primary">aldH</name>
    <name evidence="7" type="ORF">Poly59_24420</name>
</gene>
<evidence type="ECO:0000256" key="5">
    <source>
        <dbReference type="ARBA" id="ARBA00067023"/>
    </source>
</evidence>
<dbReference type="InterPro" id="IPR016163">
    <property type="entry name" value="Ald_DH_C"/>
</dbReference>
<keyword evidence="2 7" id="KW-0560">Oxidoreductase</keyword>
<comment type="catalytic activity">
    <reaction evidence="3">
        <text>2,5-dioxopentanoate + NAD(+) + H2O = 2-oxoglutarate + NADH + 2 H(+)</text>
        <dbReference type="Rhea" id="RHEA:47152"/>
        <dbReference type="ChEBI" id="CHEBI:15377"/>
        <dbReference type="ChEBI" id="CHEBI:15378"/>
        <dbReference type="ChEBI" id="CHEBI:16810"/>
        <dbReference type="ChEBI" id="CHEBI:57540"/>
        <dbReference type="ChEBI" id="CHEBI:57945"/>
        <dbReference type="ChEBI" id="CHEBI:58136"/>
    </reaction>
</comment>
<evidence type="ECO:0000256" key="2">
    <source>
        <dbReference type="ARBA" id="ARBA00023002"/>
    </source>
</evidence>
<dbReference type="FunFam" id="3.40.605.10:FF:000037">
    <property type="entry name" value="NADP-dependent fatty aldehyde dehydrogenase"/>
    <property type="match status" value="1"/>
</dbReference>
<dbReference type="PANTHER" id="PTHR43353:SF3">
    <property type="entry name" value="ALDEHYDE DEHYDROGENASE-RELATED"/>
    <property type="match status" value="1"/>
</dbReference>
<keyword evidence="8" id="KW-1185">Reference proteome</keyword>
<reference evidence="7 8" key="1">
    <citation type="submission" date="2019-02" db="EMBL/GenBank/DDBJ databases">
        <title>Deep-cultivation of Planctomycetes and their phenomic and genomic characterization uncovers novel biology.</title>
        <authorList>
            <person name="Wiegand S."/>
            <person name="Jogler M."/>
            <person name="Boedeker C."/>
            <person name="Pinto D."/>
            <person name="Vollmers J."/>
            <person name="Rivas-Marin E."/>
            <person name="Kohn T."/>
            <person name="Peeters S.H."/>
            <person name="Heuer A."/>
            <person name="Rast P."/>
            <person name="Oberbeckmann S."/>
            <person name="Bunk B."/>
            <person name="Jeske O."/>
            <person name="Meyerdierks A."/>
            <person name="Storesund J.E."/>
            <person name="Kallscheuer N."/>
            <person name="Luecker S."/>
            <person name="Lage O.M."/>
            <person name="Pohl T."/>
            <person name="Merkel B.J."/>
            <person name="Hornburger P."/>
            <person name="Mueller R.-W."/>
            <person name="Bruemmer F."/>
            <person name="Labrenz M."/>
            <person name="Spormann A.M."/>
            <person name="Op Den Camp H."/>
            <person name="Overmann J."/>
            <person name="Amann R."/>
            <person name="Jetten M.S.M."/>
            <person name="Mascher T."/>
            <person name="Medema M.H."/>
            <person name="Devos D.P."/>
            <person name="Kaster A.-K."/>
            <person name="Ovreas L."/>
            <person name="Rohde M."/>
            <person name="Galperin M.Y."/>
            <person name="Jogler C."/>
        </authorList>
    </citation>
    <scope>NUCLEOTIDE SEQUENCE [LARGE SCALE GENOMIC DNA]</scope>
    <source>
        <strain evidence="7 8">Poly59</strain>
    </source>
</reference>
<dbReference type="PANTHER" id="PTHR43353">
    <property type="entry name" value="SUCCINATE-SEMIALDEHYDE DEHYDROGENASE, MITOCHONDRIAL"/>
    <property type="match status" value="1"/>
</dbReference>
<evidence type="ECO:0000313" key="7">
    <source>
        <dbReference type="EMBL" id="TWU56138.1"/>
    </source>
</evidence>
<protein>
    <recommendedName>
        <fullName evidence="5">2,5-dioxovalerate dehydrogenase</fullName>
        <ecNumber evidence="5">1.2.1.26</ecNumber>
    </recommendedName>
</protein>
<proteinExistence type="inferred from homology"/>
<comment type="caution">
    <text evidence="7">The sequence shown here is derived from an EMBL/GenBank/DDBJ whole genome shotgun (WGS) entry which is preliminary data.</text>
</comment>
<dbReference type="Proteomes" id="UP000317977">
    <property type="component" value="Unassembled WGS sequence"/>
</dbReference>
<evidence type="ECO:0000256" key="3">
    <source>
        <dbReference type="ARBA" id="ARBA00050769"/>
    </source>
</evidence>
<dbReference type="SUPFAM" id="SSF53720">
    <property type="entry name" value="ALDH-like"/>
    <property type="match status" value="1"/>
</dbReference>
<dbReference type="AlphaFoldDB" id="A0A5C6F465"/>
<comment type="catalytic activity">
    <reaction evidence="4">
        <text>2,5-dioxopentanoate + NADP(+) + H2O = 2-oxoglutarate + NADPH + 2 H(+)</text>
        <dbReference type="Rhea" id="RHEA:11296"/>
        <dbReference type="ChEBI" id="CHEBI:15377"/>
        <dbReference type="ChEBI" id="CHEBI:15378"/>
        <dbReference type="ChEBI" id="CHEBI:16810"/>
        <dbReference type="ChEBI" id="CHEBI:57783"/>
        <dbReference type="ChEBI" id="CHEBI:58136"/>
        <dbReference type="ChEBI" id="CHEBI:58349"/>
        <dbReference type="EC" id="1.2.1.26"/>
    </reaction>
</comment>
<dbReference type="InterPro" id="IPR050740">
    <property type="entry name" value="Aldehyde_DH_Superfamily"/>
</dbReference>
<organism evidence="7 8">
    <name type="scientific">Rubripirellula reticaptiva</name>
    <dbReference type="NCBI Taxonomy" id="2528013"/>
    <lineage>
        <taxon>Bacteria</taxon>
        <taxon>Pseudomonadati</taxon>
        <taxon>Planctomycetota</taxon>
        <taxon>Planctomycetia</taxon>
        <taxon>Pirellulales</taxon>
        <taxon>Pirellulaceae</taxon>
        <taxon>Rubripirellula</taxon>
    </lineage>
</organism>
<evidence type="ECO:0000313" key="8">
    <source>
        <dbReference type="Proteomes" id="UP000317977"/>
    </source>
</evidence>
<dbReference type="EC" id="1.2.1.26" evidence="5"/>
<accession>A0A5C6F465</accession>
<dbReference type="CDD" id="cd07129">
    <property type="entry name" value="ALDH_KGSADH"/>
    <property type="match status" value="1"/>
</dbReference>
<dbReference type="InterPro" id="IPR016162">
    <property type="entry name" value="Ald_DH_N"/>
</dbReference>
<name>A0A5C6F465_9BACT</name>
<evidence type="ECO:0000256" key="4">
    <source>
        <dbReference type="ARBA" id="ARBA00051918"/>
    </source>
</evidence>
<comment type="similarity">
    <text evidence="1">Belongs to the aldehyde dehydrogenase family.</text>
</comment>
<dbReference type="Pfam" id="PF00171">
    <property type="entry name" value="Aldedh"/>
    <property type="match status" value="1"/>
</dbReference>
<dbReference type="OrthoDB" id="9770537at2"/>
<dbReference type="Gene3D" id="3.40.309.10">
    <property type="entry name" value="Aldehyde Dehydrogenase, Chain A, domain 2"/>
    <property type="match status" value="1"/>
</dbReference>
<dbReference type="InterPro" id="IPR016161">
    <property type="entry name" value="Ald_DH/histidinol_DH"/>
</dbReference>
<dbReference type="GO" id="GO:0047533">
    <property type="term" value="F:2,5-dioxovalerate dehydrogenase (NADP+) activity"/>
    <property type="evidence" value="ECO:0007669"/>
    <property type="project" value="UniProtKB-EC"/>
</dbReference>
<dbReference type="InterPro" id="IPR044151">
    <property type="entry name" value="ALDH_KGSADH"/>
</dbReference>
<dbReference type="RefSeq" id="WP_146534185.1">
    <property type="nucleotide sequence ID" value="NZ_SJPX01000002.1"/>
</dbReference>
<dbReference type="Gene3D" id="3.40.605.10">
    <property type="entry name" value="Aldehyde Dehydrogenase, Chain A, domain 1"/>
    <property type="match status" value="1"/>
</dbReference>
<feature type="domain" description="Aldehyde dehydrogenase" evidence="6">
    <location>
        <begin position="17"/>
        <end position="438"/>
    </location>
</feature>
<sequence length="531" mass="55442">MPTSTATVRPVLIAGQWRDANFSDTYQATDPNKNERLAAEFPVSSWQDCDEALNAAVDAARQLRKLPSAKIAEFMERYADRIDAAKDSLVESAFAETGLGKSPRLADVELPRTSNQLRAAAKACRTGNWAMATIDTAAGIRSVFEPLGPVCVFGPNNFPFAFNSVSGGDFAAAIAAGNPVIAKANSSHPETTRLLAEQAAEALTETGLPAATVQLIYRTSHADGERLVSDARTGATGYTGSRGAGLALKAAADKAGKPIYLELSSVNPVAITPAALAERGDEIVGEFITSVLMGTGQFCTNPGMVMLVKGEATDKFIASVTDKFKSSPAGTLLSPAVAKSLSSSIKKLCDFGAELLTGGGEPESGRCAYANTLLKTTASEFLSNPEGFQTEAFGNASLLVVADSVEQLCAAIGHLEGNLTGCLYTAKDGSDEDAASAISFELTPKVGRLLNDKMPTGVAVSAAMNHGGPYPATGHPGFTAVGVPGSLVRFGKLTSFDNVRPNRLPAILQDKNPTGETWRLVDGKWTTAEVA</sequence>
<evidence type="ECO:0000256" key="1">
    <source>
        <dbReference type="ARBA" id="ARBA00009986"/>
    </source>
</evidence>
<dbReference type="InterPro" id="IPR015590">
    <property type="entry name" value="Aldehyde_DH_dom"/>
</dbReference>
<evidence type="ECO:0000259" key="6">
    <source>
        <dbReference type="Pfam" id="PF00171"/>
    </source>
</evidence>